<evidence type="ECO:0000259" key="1">
    <source>
        <dbReference type="Pfam" id="PF03732"/>
    </source>
</evidence>
<dbReference type="PANTHER" id="PTHR33223">
    <property type="entry name" value="CCHC-TYPE DOMAIN-CONTAINING PROTEIN"/>
    <property type="match status" value="1"/>
</dbReference>
<evidence type="ECO:0000313" key="2">
    <source>
        <dbReference type="EMBL" id="KHN02613.1"/>
    </source>
</evidence>
<dbReference type="Proteomes" id="UP000053555">
    <property type="component" value="Unassembled WGS sequence"/>
</dbReference>
<sequence>MLISGGTDLVKCKLFVGTLTRFALDWFSGLLNNSIAHFNDFLRLFVAQFAGNKESPATTTDLFDVRQHPGESLNEYLTWFDGEVIWVIDWDERMIIAAFCKGLHAEPFRESLVRRQPDIVANVRSKVTCHIEAEEAMTRKKHLRKRRSGRLLSQVPGLMKGLLETSWKLE</sequence>
<protein>
    <recommendedName>
        <fullName evidence="1">Retrotransposon gag domain-containing protein</fullName>
    </recommendedName>
</protein>
<dbReference type="Pfam" id="PF03732">
    <property type="entry name" value="Retrotrans_gag"/>
    <property type="match status" value="1"/>
</dbReference>
<accession>A0A0B2P4M2</accession>
<dbReference type="PANTHER" id="PTHR33223:SF10">
    <property type="entry name" value="AMINOTRANSFERASE-LIKE PLANT MOBILE DOMAIN-CONTAINING PROTEIN"/>
    <property type="match status" value="1"/>
</dbReference>
<reference evidence="2" key="1">
    <citation type="submission" date="2014-07" db="EMBL/GenBank/DDBJ databases">
        <title>Identification of a novel salt tolerance gene in wild soybean by whole-genome sequencing.</title>
        <authorList>
            <person name="Lam H.-M."/>
            <person name="Qi X."/>
            <person name="Li M.-W."/>
            <person name="Liu X."/>
            <person name="Xie M."/>
            <person name="Ni M."/>
            <person name="Xu X."/>
        </authorList>
    </citation>
    <scope>NUCLEOTIDE SEQUENCE [LARGE SCALE GENOMIC DNA]</scope>
    <source>
        <tissue evidence="2">Root</tissue>
    </source>
</reference>
<dbReference type="InterPro" id="IPR005162">
    <property type="entry name" value="Retrotrans_gag_dom"/>
</dbReference>
<gene>
    <name evidence="2" type="ORF">glysoja_048292</name>
</gene>
<dbReference type="AlphaFoldDB" id="A0A0B2P4M2"/>
<name>A0A0B2P4M2_GLYSO</name>
<organism evidence="2">
    <name type="scientific">Glycine soja</name>
    <name type="common">Wild soybean</name>
    <dbReference type="NCBI Taxonomy" id="3848"/>
    <lineage>
        <taxon>Eukaryota</taxon>
        <taxon>Viridiplantae</taxon>
        <taxon>Streptophyta</taxon>
        <taxon>Embryophyta</taxon>
        <taxon>Tracheophyta</taxon>
        <taxon>Spermatophyta</taxon>
        <taxon>Magnoliopsida</taxon>
        <taxon>eudicotyledons</taxon>
        <taxon>Gunneridae</taxon>
        <taxon>Pentapetalae</taxon>
        <taxon>rosids</taxon>
        <taxon>fabids</taxon>
        <taxon>Fabales</taxon>
        <taxon>Fabaceae</taxon>
        <taxon>Papilionoideae</taxon>
        <taxon>50 kb inversion clade</taxon>
        <taxon>NPAAA clade</taxon>
        <taxon>indigoferoid/millettioid clade</taxon>
        <taxon>Phaseoleae</taxon>
        <taxon>Glycine</taxon>
        <taxon>Glycine subgen. Soja</taxon>
    </lineage>
</organism>
<proteinExistence type="predicted"/>
<dbReference type="EMBL" id="KN670214">
    <property type="protein sequence ID" value="KHN02613.1"/>
    <property type="molecule type" value="Genomic_DNA"/>
</dbReference>
<feature type="domain" description="Retrotransposon gag" evidence="1">
    <location>
        <begin position="13"/>
        <end position="104"/>
    </location>
</feature>